<sequence length="81" mass="9123">VCLTCCSRESMVRINQICHRNGIKFFSGDVFGFHGYMFADLGHHEFVEEKPKVSKGSSGMEDGPEAKRARRDPAETTMVKK</sequence>
<feature type="compositionally biased region" description="Basic and acidic residues" evidence="1">
    <location>
        <begin position="64"/>
        <end position="74"/>
    </location>
</feature>
<feature type="non-terminal residue" evidence="2">
    <location>
        <position position="81"/>
    </location>
</feature>
<evidence type="ECO:0000313" key="2">
    <source>
        <dbReference type="EMBL" id="NXG12789.1"/>
    </source>
</evidence>
<name>A0A7K8ZD96_9PASS</name>
<gene>
    <name evidence="2" type="primary">Sae1_1</name>
    <name evidence="2" type="ORF">SAKLUC_R02888</name>
</gene>
<evidence type="ECO:0000313" key="3">
    <source>
        <dbReference type="Proteomes" id="UP000558958"/>
    </source>
</evidence>
<protein>
    <submittedName>
        <fullName evidence="2">SAE1 enzyme</fullName>
    </submittedName>
</protein>
<keyword evidence="3" id="KW-1185">Reference proteome</keyword>
<proteinExistence type="predicted"/>
<dbReference type="AlphaFoldDB" id="A0A7K8ZD96"/>
<accession>A0A7K8ZD96</accession>
<feature type="non-terminal residue" evidence="2">
    <location>
        <position position="1"/>
    </location>
</feature>
<reference evidence="2 3" key="1">
    <citation type="submission" date="2019-09" db="EMBL/GenBank/DDBJ databases">
        <title>Bird 10,000 Genomes (B10K) Project - Family phase.</title>
        <authorList>
            <person name="Zhang G."/>
        </authorList>
    </citation>
    <scope>NUCLEOTIDE SEQUENCE [LARGE SCALE GENOMIC DNA]</scope>
    <source>
        <strain evidence="2">B10K-DU-001-06</strain>
        <tissue evidence="2">Muscle</tissue>
    </source>
</reference>
<dbReference type="SUPFAM" id="SSF69572">
    <property type="entry name" value="Activating enzymes of the ubiquitin-like proteins"/>
    <property type="match status" value="1"/>
</dbReference>
<dbReference type="InterPro" id="IPR035985">
    <property type="entry name" value="Ubiquitin-activating_enz"/>
</dbReference>
<organism evidence="2 3">
    <name type="scientific">Sakesphorus luctuosus</name>
    <dbReference type="NCBI Taxonomy" id="419690"/>
    <lineage>
        <taxon>Eukaryota</taxon>
        <taxon>Metazoa</taxon>
        <taxon>Chordata</taxon>
        <taxon>Craniata</taxon>
        <taxon>Vertebrata</taxon>
        <taxon>Euteleostomi</taxon>
        <taxon>Archelosauria</taxon>
        <taxon>Archosauria</taxon>
        <taxon>Dinosauria</taxon>
        <taxon>Saurischia</taxon>
        <taxon>Theropoda</taxon>
        <taxon>Coelurosauria</taxon>
        <taxon>Aves</taxon>
        <taxon>Neognathae</taxon>
        <taxon>Neoaves</taxon>
        <taxon>Telluraves</taxon>
        <taxon>Australaves</taxon>
        <taxon>Passeriformes</taxon>
        <taxon>Thamnophilidae</taxon>
        <taxon>Sakesphorus</taxon>
    </lineage>
</organism>
<dbReference type="Gene3D" id="3.40.50.12550">
    <property type="entry name" value="Ubiquitin-activating enzyme E1, inactive adenylation domain, subdomain 2"/>
    <property type="match status" value="1"/>
</dbReference>
<dbReference type="EMBL" id="VWZD01022418">
    <property type="protein sequence ID" value="NXG12789.1"/>
    <property type="molecule type" value="Genomic_DNA"/>
</dbReference>
<feature type="region of interest" description="Disordered" evidence="1">
    <location>
        <begin position="50"/>
        <end position="81"/>
    </location>
</feature>
<comment type="caution">
    <text evidence="2">The sequence shown here is derived from an EMBL/GenBank/DDBJ whole genome shotgun (WGS) entry which is preliminary data.</text>
</comment>
<dbReference type="GO" id="GO:0008641">
    <property type="term" value="F:ubiquitin-like modifier activating enzyme activity"/>
    <property type="evidence" value="ECO:0007669"/>
    <property type="project" value="InterPro"/>
</dbReference>
<dbReference type="Proteomes" id="UP000558958">
    <property type="component" value="Unassembled WGS sequence"/>
</dbReference>
<evidence type="ECO:0000256" key="1">
    <source>
        <dbReference type="SAM" id="MobiDB-lite"/>
    </source>
</evidence>